<name>X1SP68_9ZZZZ</name>
<sequence length="196" mass="21982">METKIFFIKTNRFKLNTLKLIIIILFLFIFISVPVKAKEKPCTVLLGDFMVTLVNLEREGDTANLEFSVTKVADSNSGCQSLVVYLIDDHENKYNGSLSVDLENAPDVVLNALPKDFTYVDKVDISMPKAAPIVKIRLEDREVPFKDVKLGQPQFMTDFGGLAITKGQSVPLGKWLSFTMEQAIPKVPSWELPITI</sequence>
<dbReference type="EMBL" id="BARW01005057">
    <property type="protein sequence ID" value="GAI69599.1"/>
    <property type="molecule type" value="Genomic_DNA"/>
</dbReference>
<proteinExistence type="predicted"/>
<feature type="non-terminal residue" evidence="1">
    <location>
        <position position="196"/>
    </location>
</feature>
<comment type="caution">
    <text evidence="1">The sequence shown here is derived from an EMBL/GenBank/DDBJ whole genome shotgun (WGS) entry which is preliminary data.</text>
</comment>
<accession>X1SP68</accession>
<reference evidence="1" key="1">
    <citation type="journal article" date="2014" name="Front. Microbiol.">
        <title>High frequency of phylogenetically diverse reductive dehalogenase-homologous genes in deep subseafloor sedimentary metagenomes.</title>
        <authorList>
            <person name="Kawai M."/>
            <person name="Futagami T."/>
            <person name="Toyoda A."/>
            <person name="Takaki Y."/>
            <person name="Nishi S."/>
            <person name="Hori S."/>
            <person name="Arai W."/>
            <person name="Tsubouchi T."/>
            <person name="Morono Y."/>
            <person name="Uchiyama I."/>
            <person name="Ito T."/>
            <person name="Fujiyama A."/>
            <person name="Inagaki F."/>
            <person name="Takami H."/>
        </authorList>
    </citation>
    <scope>NUCLEOTIDE SEQUENCE</scope>
    <source>
        <strain evidence="1">Expedition CK06-06</strain>
    </source>
</reference>
<protein>
    <submittedName>
        <fullName evidence="1">Uncharacterized protein</fullName>
    </submittedName>
</protein>
<gene>
    <name evidence="1" type="ORF">S12H4_11323</name>
</gene>
<dbReference type="AlphaFoldDB" id="X1SP68"/>
<evidence type="ECO:0000313" key="1">
    <source>
        <dbReference type="EMBL" id="GAI69599.1"/>
    </source>
</evidence>
<organism evidence="1">
    <name type="scientific">marine sediment metagenome</name>
    <dbReference type="NCBI Taxonomy" id="412755"/>
    <lineage>
        <taxon>unclassified sequences</taxon>
        <taxon>metagenomes</taxon>
        <taxon>ecological metagenomes</taxon>
    </lineage>
</organism>